<proteinExistence type="predicted"/>
<protein>
    <submittedName>
        <fullName evidence="1">Uncharacterized protein</fullName>
    </submittedName>
</protein>
<dbReference type="AlphaFoldDB" id="A0A0A9BT07"/>
<sequence>MLYLHLQAQCWGPNSSLNALVTSLWIQTRRPRNWCSIERLPCGIPMEKLDPSDLLTSFSENIFARLLGEKRIDAMLLVVPLEL</sequence>
<reference evidence="1" key="2">
    <citation type="journal article" date="2015" name="Data Brief">
        <title>Shoot transcriptome of the giant reed, Arundo donax.</title>
        <authorList>
            <person name="Barrero R.A."/>
            <person name="Guerrero F.D."/>
            <person name="Moolhuijzen P."/>
            <person name="Goolsby J.A."/>
            <person name="Tidwell J."/>
            <person name="Bellgard S.E."/>
            <person name="Bellgard M.I."/>
        </authorList>
    </citation>
    <scope>NUCLEOTIDE SEQUENCE</scope>
    <source>
        <tissue evidence="1">Shoot tissue taken approximately 20 cm above the soil surface</tissue>
    </source>
</reference>
<dbReference type="EMBL" id="GBRH01233585">
    <property type="protein sequence ID" value="JAD64310.1"/>
    <property type="molecule type" value="Transcribed_RNA"/>
</dbReference>
<organism evidence="1">
    <name type="scientific">Arundo donax</name>
    <name type="common">Giant reed</name>
    <name type="synonym">Donax arundinaceus</name>
    <dbReference type="NCBI Taxonomy" id="35708"/>
    <lineage>
        <taxon>Eukaryota</taxon>
        <taxon>Viridiplantae</taxon>
        <taxon>Streptophyta</taxon>
        <taxon>Embryophyta</taxon>
        <taxon>Tracheophyta</taxon>
        <taxon>Spermatophyta</taxon>
        <taxon>Magnoliopsida</taxon>
        <taxon>Liliopsida</taxon>
        <taxon>Poales</taxon>
        <taxon>Poaceae</taxon>
        <taxon>PACMAD clade</taxon>
        <taxon>Arundinoideae</taxon>
        <taxon>Arundineae</taxon>
        <taxon>Arundo</taxon>
    </lineage>
</organism>
<evidence type="ECO:0000313" key="1">
    <source>
        <dbReference type="EMBL" id="JAD64310.1"/>
    </source>
</evidence>
<reference evidence="1" key="1">
    <citation type="submission" date="2014-09" db="EMBL/GenBank/DDBJ databases">
        <authorList>
            <person name="Magalhaes I.L.F."/>
            <person name="Oliveira U."/>
            <person name="Santos F.R."/>
            <person name="Vidigal T.H.D.A."/>
            <person name="Brescovit A.D."/>
            <person name="Santos A.J."/>
        </authorList>
    </citation>
    <scope>NUCLEOTIDE SEQUENCE</scope>
    <source>
        <tissue evidence="1">Shoot tissue taken approximately 20 cm above the soil surface</tissue>
    </source>
</reference>
<accession>A0A0A9BT07</accession>
<name>A0A0A9BT07_ARUDO</name>